<comment type="caution">
    <text evidence="2">The sequence shown here is derived from an EMBL/GenBank/DDBJ whole genome shotgun (WGS) entry which is preliminary data.</text>
</comment>
<gene>
    <name evidence="2" type="ORF">SCP_0801190</name>
</gene>
<dbReference type="PANTHER" id="PTHR21310">
    <property type="entry name" value="AMINOGLYCOSIDE PHOSPHOTRANSFERASE-RELATED-RELATED"/>
    <property type="match status" value="1"/>
</dbReference>
<dbReference type="InterPro" id="IPR002575">
    <property type="entry name" value="Aminoglycoside_PTrfase"/>
</dbReference>
<dbReference type="RefSeq" id="XP_027616514.1">
    <property type="nucleotide sequence ID" value="XM_027760713.1"/>
</dbReference>
<evidence type="ECO:0000313" key="2">
    <source>
        <dbReference type="EMBL" id="GBE85601.1"/>
    </source>
</evidence>
<protein>
    <recommendedName>
        <fullName evidence="1">Aminoglycoside phosphotransferase domain-containing protein</fullName>
    </recommendedName>
</protein>
<sequence length="317" mass="35762">MSRDIHQFVSADWEPEFANETWDPPPHMRTDLTRLEGPTIPIIGRHFYRVPDARLLKVGGSEGEARMTVLARRVLEGTLTISTVHAFIQIPDSGSAILSDRVQGVPLSTLWNDISASQRTTIKNQLCDVLLAMRKPSFEYAGRPGRRPYVLPTVLASSAYDFCSDLEAWNESRARAIVGNVADARRAESLREQQYKLVVTDRFVLTHGDPSDRNIIVEPDTLNIVGLLDWEDANVVPSYFEYVAARLSSGHLPYWRVELLEVLEKVLERGCGETTNVEEEFARWKALVDVERYAQGLDDDCAWTFEPDADDRGIPTC</sequence>
<dbReference type="InterPro" id="IPR051678">
    <property type="entry name" value="AGP_Transferase"/>
</dbReference>
<reference evidence="2 3" key="1">
    <citation type="journal article" date="2018" name="Sci. Rep.">
        <title>Genome sequence of the cauliflower mushroom Sparassis crispa (Hanabiratake) and its association with beneficial usage.</title>
        <authorList>
            <person name="Kiyama R."/>
            <person name="Furutani Y."/>
            <person name="Kawaguchi K."/>
            <person name="Nakanishi T."/>
        </authorList>
    </citation>
    <scope>NUCLEOTIDE SEQUENCE [LARGE SCALE GENOMIC DNA]</scope>
</reference>
<dbReference type="EMBL" id="BFAD01000008">
    <property type="protein sequence ID" value="GBE85601.1"/>
    <property type="molecule type" value="Genomic_DNA"/>
</dbReference>
<dbReference type="Pfam" id="PF01636">
    <property type="entry name" value="APH"/>
    <property type="match status" value="1"/>
</dbReference>
<dbReference type="InterPro" id="IPR011009">
    <property type="entry name" value="Kinase-like_dom_sf"/>
</dbReference>
<dbReference type="STRING" id="139825.A0A401GTP3"/>
<accession>A0A401GTP3</accession>
<keyword evidence="3" id="KW-1185">Reference proteome</keyword>
<dbReference type="SUPFAM" id="SSF56112">
    <property type="entry name" value="Protein kinase-like (PK-like)"/>
    <property type="match status" value="1"/>
</dbReference>
<feature type="domain" description="Aminoglycoside phosphotransferase" evidence="1">
    <location>
        <begin position="98"/>
        <end position="242"/>
    </location>
</feature>
<dbReference type="InParanoid" id="A0A401GTP3"/>
<name>A0A401GTP3_9APHY</name>
<evidence type="ECO:0000259" key="1">
    <source>
        <dbReference type="Pfam" id="PF01636"/>
    </source>
</evidence>
<dbReference type="AlphaFoldDB" id="A0A401GTP3"/>
<dbReference type="Proteomes" id="UP000287166">
    <property type="component" value="Unassembled WGS sequence"/>
</dbReference>
<dbReference type="GeneID" id="38782518"/>
<evidence type="ECO:0000313" key="3">
    <source>
        <dbReference type="Proteomes" id="UP000287166"/>
    </source>
</evidence>
<dbReference type="OrthoDB" id="2790555at2759"/>
<dbReference type="PANTHER" id="PTHR21310:SF15">
    <property type="entry name" value="AMINOGLYCOSIDE PHOSPHOTRANSFERASE DOMAIN-CONTAINING PROTEIN"/>
    <property type="match status" value="1"/>
</dbReference>
<proteinExistence type="predicted"/>
<dbReference type="Gene3D" id="3.90.1200.10">
    <property type="match status" value="1"/>
</dbReference>
<organism evidence="2 3">
    <name type="scientific">Sparassis crispa</name>
    <dbReference type="NCBI Taxonomy" id="139825"/>
    <lineage>
        <taxon>Eukaryota</taxon>
        <taxon>Fungi</taxon>
        <taxon>Dikarya</taxon>
        <taxon>Basidiomycota</taxon>
        <taxon>Agaricomycotina</taxon>
        <taxon>Agaricomycetes</taxon>
        <taxon>Polyporales</taxon>
        <taxon>Sparassidaceae</taxon>
        <taxon>Sparassis</taxon>
    </lineage>
</organism>